<gene>
    <name evidence="8" type="ORF">ACFPPD_21310</name>
</gene>
<feature type="transmembrane region" description="Helical" evidence="6">
    <location>
        <begin position="41"/>
        <end position="58"/>
    </location>
</feature>
<dbReference type="PANTHER" id="PTHR13887:SF14">
    <property type="entry name" value="DISULFIDE BOND FORMATION PROTEIN D"/>
    <property type="match status" value="1"/>
</dbReference>
<keyword evidence="6" id="KW-0812">Transmembrane</keyword>
<protein>
    <submittedName>
        <fullName evidence="8">Thioredoxin domain-containing protein</fullName>
    </submittedName>
</protein>
<keyword evidence="2" id="KW-0732">Signal</keyword>
<feature type="domain" description="Thioredoxin-like fold" evidence="7">
    <location>
        <begin position="79"/>
        <end position="251"/>
    </location>
</feature>
<comment type="caution">
    <text evidence="8">The sequence shown here is derived from an EMBL/GenBank/DDBJ whole genome shotgun (WGS) entry which is preliminary data.</text>
</comment>
<keyword evidence="9" id="KW-1185">Reference proteome</keyword>
<evidence type="ECO:0000256" key="6">
    <source>
        <dbReference type="SAM" id="Phobius"/>
    </source>
</evidence>
<evidence type="ECO:0000256" key="3">
    <source>
        <dbReference type="ARBA" id="ARBA00023002"/>
    </source>
</evidence>
<proteinExistence type="inferred from homology"/>
<dbReference type="Gene3D" id="3.40.30.10">
    <property type="entry name" value="Glutaredoxin"/>
    <property type="match status" value="1"/>
</dbReference>
<sequence>MIYLKLVIQAEDEESRSMSGKAKSKPKAIVQAKKSNPAKALVLYTTTILVLFAAIFFINRANNGPEEAARLTELPSIVDQPVIGSEQAKVSIIEFGDYKCPACKQWSANVYPILKSQYIDSGQVKLAFINTLFHGAESTLGAIAGEAVLKQNKEAFWEFNEAMFAAQPTSDHDSEWITEQKIAEIANSIPTNIDIKKLADDVTNRSTSPQLDIDTGIVTKYRINQTPTLLINGIKVVNPFDLEEIKSIIDKEIGGARNE</sequence>
<evidence type="ECO:0000256" key="1">
    <source>
        <dbReference type="ARBA" id="ARBA00005791"/>
    </source>
</evidence>
<dbReference type="Proteomes" id="UP001596105">
    <property type="component" value="Unassembled WGS sequence"/>
</dbReference>
<evidence type="ECO:0000313" key="8">
    <source>
        <dbReference type="EMBL" id="MFC5471231.1"/>
    </source>
</evidence>
<accession>A0ABW0M2N2</accession>
<name>A0ABW0M2N2_9BACL</name>
<evidence type="ECO:0000313" key="9">
    <source>
        <dbReference type="Proteomes" id="UP001596105"/>
    </source>
</evidence>
<dbReference type="EMBL" id="JBHSMH010000090">
    <property type="protein sequence ID" value="MFC5471231.1"/>
    <property type="molecule type" value="Genomic_DNA"/>
</dbReference>
<organism evidence="8 9">
    <name type="scientific">Cohnella suwonensis</name>
    <dbReference type="NCBI Taxonomy" id="696072"/>
    <lineage>
        <taxon>Bacteria</taxon>
        <taxon>Bacillati</taxon>
        <taxon>Bacillota</taxon>
        <taxon>Bacilli</taxon>
        <taxon>Bacillales</taxon>
        <taxon>Paenibacillaceae</taxon>
        <taxon>Cohnella</taxon>
    </lineage>
</organism>
<keyword evidence="3" id="KW-0560">Oxidoreductase</keyword>
<dbReference type="InterPro" id="IPR012336">
    <property type="entry name" value="Thioredoxin-like_fold"/>
</dbReference>
<evidence type="ECO:0000259" key="7">
    <source>
        <dbReference type="Pfam" id="PF13462"/>
    </source>
</evidence>
<evidence type="ECO:0000256" key="4">
    <source>
        <dbReference type="ARBA" id="ARBA00023157"/>
    </source>
</evidence>
<keyword evidence="6" id="KW-0472">Membrane</keyword>
<comment type="similarity">
    <text evidence="1">Belongs to the thioredoxin family. DsbA subfamily.</text>
</comment>
<evidence type="ECO:0000256" key="2">
    <source>
        <dbReference type="ARBA" id="ARBA00022729"/>
    </source>
</evidence>
<keyword evidence="4" id="KW-1015">Disulfide bond</keyword>
<reference evidence="9" key="1">
    <citation type="journal article" date="2019" name="Int. J. Syst. Evol. Microbiol.">
        <title>The Global Catalogue of Microorganisms (GCM) 10K type strain sequencing project: providing services to taxonomists for standard genome sequencing and annotation.</title>
        <authorList>
            <consortium name="The Broad Institute Genomics Platform"/>
            <consortium name="The Broad Institute Genome Sequencing Center for Infectious Disease"/>
            <person name="Wu L."/>
            <person name="Ma J."/>
        </authorList>
    </citation>
    <scope>NUCLEOTIDE SEQUENCE [LARGE SCALE GENOMIC DNA]</scope>
    <source>
        <strain evidence="9">CCUG 57113</strain>
    </source>
</reference>
<keyword evidence="6" id="KW-1133">Transmembrane helix</keyword>
<keyword evidence="5" id="KW-0676">Redox-active center</keyword>
<dbReference type="PANTHER" id="PTHR13887">
    <property type="entry name" value="GLUTATHIONE S-TRANSFERASE KAPPA"/>
    <property type="match status" value="1"/>
</dbReference>
<dbReference type="Pfam" id="PF13462">
    <property type="entry name" value="Thioredoxin_4"/>
    <property type="match status" value="1"/>
</dbReference>
<dbReference type="RefSeq" id="WP_209746299.1">
    <property type="nucleotide sequence ID" value="NZ_JBHSMH010000090.1"/>
</dbReference>
<dbReference type="SUPFAM" id="SSF52833">
    <property type="entry name" value="Thioredoxin-like"/>
    <property type="match status" value="1"/>
</dbReference>
<dbReference type="InterPro" id="IPR036249">
    <property type="entry name" value="Thioredoxin-like_sf"/>
</dbReference>
<evidence type="ECO:0000256" key="5">
    <source>
        <dbReference type="ARBA" id="ARBA00023284"/>
    </source>
</evidence>